<dbReference type="PANTHER" id="PTHR30352">
    <property type="entry name" value="PYRUVATE FORMATE-LYASE-ACTIVATING ENZYME"/>
    <property type="match status" value="1"/>
</dbReference>
<dbReference type="SFLD" id="SFLDG01066">
    <property type="entry name" value="organic_radical-activating_enz"/>
    <property type="match status" value="1"/>
</dbReference>
<evidence type="ECO:0000313" key="12">
    <source>
        <dbReference type="EMBL" id="KXB58319.1"/>
    </source>
</evidence>
<comment type="caution">
    <text evidence="12">The sequence shown here is derived from an EMBL/GenBank/DDBJ whole genome shotgun (WGS) entry which is preliminary data.</text>
</comment>
<keyword evidence="9 10" id="KW-0411">Iron-sulfur</keyword>
<comment type="similarity">
    <text evidence="2 10">Belongs to the organic radical-activating enzymes family.</text>
</comment>
<comment type="catalytic activity">
    <reaction evidence="10">
        <text>glycyl-[formate C-acetyltransferase] + reduced [flavodoxin] + S-adenosyl-L-methionine = glycin-2-yl radical-[formate C-acetyltransferase] + semiquinone [flavodoxin] + 5'-deoxyadenosine + L-methionine + H(+)</text>
        <dbReference type="Rhea" id="RHEA:19225"/>
        <dbReference type="Rhea" id="RHEA-COMP:10622"/>
        <dbReference type="Rhea" id="RHEA-COMP:12190"/>
        <dbReference type="Rhea" id="RHEA-COMP:12191"/>
        <dbReference type="Rhea" id="RHEA-COMP:14480"/>
        <dbReference type="ChEBI" id="CHEBI:15378"/>
        <dbReference type="ChEBI" id="CHEBI:17319"/>
        <dbReference type="ChEBI" id="CHEBI:29947"/>
        <dbReference type="ChEBI" id="CHEBI:32722"/>
        <dbReference type="ChEBI" id="CHEBI:57618"/>
        <dbReference type="ChEBI" id="CHEBI:57844"/>
        <dbReference type="ChEBI" id="CHEBI:59789"/>
        <dbReference type="ChEBI" id="CHEBI:140311"/>
        <dbReference type="EC" id="1.97.1.4"/>
    </reaction>
</comment>
<dbReference type="InterPro" id="IPR001989">
    <property type="entry name" value="Radical_activat_CS"/>
</dbReference>
<dbReference type="SUPFAM" id="SSF102114">
    <property type="entry name" value="Radical SAM enzymes"/>
    <property type="match status" value="1"/>
</dbReference>
<dbReference type="InterPro" id="IPR034457">
    <property type="entry name" value="Organic_radical-activating"/>
</dbReference>
<dbReference type="SFLD" id="SFLDS00029">
    <property type="entry name" value="Radical_SAM"/>
    <property type="match status" value="1"/>
</dbReference>
<accession>A0ABR5TM85</accession>
<dbReference type="PIRSF" id="PIRSF000371">
    <property type="entry name" value="PFL_act_enz"/>
    <property type="match status" value="1"/>
</dbReference>
<evidence type="ECO:0000256" key="3">
    <source>
        <dbReference type="ARBA" id="ARBA00021356"/>
    </source>
</evidence>
<reference evidence="12 13" key="1">
    <citation type="submission" date="2016-01" db="EMBL/GenBank/DDBJ databases">
        <authorList>
            <person name="Mitreva M."/>
            <person name="Pepin K.H."/>
            <person name="Mihindukulasuriya K.A."/>
            <person name="Fulton R."/>
            <person name="Fronick C."/>
            <person name="O'Laughlin M."/>
            <person name="Miner T."/>
            <person name="Herter B."/>
            <person name="Rosa B.A."/>
            <person name="Cordes M."/>
            <person name="Tomlinson C."/>
            <person name="Wollam A."/>
            <person name="Palsikar V.B."/>
            <person name="Mardis E.R."/>
            <person name="Wilson R.K."/>
        </authorList>
    </citation>
    <scope>NUCLEOTIDE SEQUENCE [LARGE SCALE GENOMIC DNA]</scope>
    <source>
        <strain evidence="12 13">KA00071</strain>
    </source>
</reference>
<dbReference type="Proteomes" id="UP000070467">
    <property type="component" value="Unassembled WGS sequence"/>
</dbReference>
<evidence type="ECO:0000256" key="6">
    <source>
        <dbReference type="ARBA" id="ARBA00022723"/>
    </source>
</evidence>
<keyword evidence="12" id="KW-0670">Pyruvate</keyword>
<evidence type="ECO:0000313" key="13">
    <source>
        <dbReference type="Proteomes" id="UP000070467"/>
    </source>
</evidence>
<dbReference type="InterPro" id="IPR058240">
    <property type="entry name" value="rSAM_sf"/>
</dbReference>
<dbReference type="EMBL" id="LSDB01000017">
    <property type="protein sequence ID" value="KXB58319.1"/>
    <property type="molecule type" value="Genomic_DNA"/>
</dbReference>
<comment type="cofactor">
    <cofactor evidence="10">
        <name>[4Fe-4S] cluster</name>
        <dbReference type="ChEBI" id="CHEBI:49883"/>
    </cofactor>
    <text evidence="10">Binds 1 [4Fe-4S] cluster. The cluster is coordinated with 3 cysteines and an exchangeable S-adenosyl-L-methionine.</text>
</comment>
<sequence>MKVIILVKNYKKEYNKEKGGIVMLTDFLEEKSKASDEKEELTGLVHSFESFGNLDGPGIRFVIFFQGCLLRCKYCHNPDTWKLHNPDAKRYTVKELVKKIVRYRPYFESSDGGGVTVSGGESLLQLDFVIELFKELKSIGINTCVDSCGGFYVNTPTMNKKVLELISLTDLFLMDIKHIDDDVHIRLTKRTNKNILQFIRFLSDNGAKMWIRHVLVPKWTDFDDDLRRLRKYIDTLNGVERVEVLPYHDMAKYKYKELGIKYELEDIEPPTKDRIKNAIEILGARNDL</sequence>
<evidence type="ECO:0000256" key="8">
    <source>
        <dbReference type="ARBA" id="ARBA00023004"/>
    </source>
</evidence>
<dbReference type="PANTHER" id="PTHR30352:SF5">
    <property type="entry name" value="PYRUVATE FORMATE-LYASE 1-ACTIVATING ENZYME"/>
    <property type="match status" value="1"/>
</dbReference>
<evidence type="ECO:0000256" key="1">
    <source>
        <dbReference type="ARBA" id="ARBA00003141"/>
    </source>
</evidence>
<keyword evidence="10" id="KW-0963">Cytoplasm</keyword>
<dbReference type="NCBIfam" id="TIGR02493">
    <property type="entry name" value="PFLA"/>
    <property type="match status" value="1"/>
</dbReference>
<dbReference type="PROSITE" id="PS51918">
    <property type="entry name" value="RADICAL_SAM"/>
    <property type="match status" value="1"/>
</dbReference>
<gene>
    <name evidence="12" type="ORF">HMPREF1871_00545</name>
</gene>
<evidence type="ECO:0000256" key="9">
    <source>
        <dbReference type="ARBA" id="ARBA00023014"/>
    </source>
</evidence>
<dbReference type="EC" id="1.97.1.4" evidence="10"/>
<keyword evidence="5 10" id="KW-0949">S-adenosyl-L-methionine</keyword>
<comment type="function">
    <text evidence="1 10">Activation of pyruvate formate-lyase under anaerobic conditions by generation of an organic free radical, using S-adenosylmethionine and reduced flavodoxin as cosubstrates to produce 5'-deoxy-adenosine.</text>
</comment>
<evidence type="ECO:0000256" key="2">
    <source>
        <dbReference type="ARBA" id="ARBA00009777"/>
    </source>
</evidence>
<dbReference type="Pfam" id="PF04055">
    <property type="entry name" value="Radical_SAM"/>
    <property type="match status" value="1"/>
</dbReference>
<name>A0ABR5TM85_9BACL</name>
<protein>
    <recommendedName>
        <fullName evidence="3 10">Pyruvate formate-lyase-activating enzyme</fullName>
        <ecNumber evidence="10">1.97.1.4</ecNumber>
    </recommendedName>
</protein>
<keyword evidence="13" id="KW-1185">Reference proteome</keyword>
<organism evidence="12 13">
    <name type="scientific">Gemelliphila asaccharolytica</name>
    <dbReference type="NCBI Taxonomy" id="502393"/>
    <lineage>
        <taxon>Bacteria</taxon>
        <taxon>Bacillati</taxon>
        <taxon>Bacillota</taxon>
        <taxon>Bacilli</taxon>
        <taxon>Bacillales</taxon>
        <taxon>Gemellaceae</taxon>
        <taxon>Gemelliphila</taxon>
    </lineage>
</organism>
<dbReference type="InterPro" id="IPR012839">
    <property type="entry name" value="Organic_radical_activase"/>
</dbReference>
<dbReference type="Gene3D" id="3.20.20.70">
    <property type="entry name" value="Aldolase class I"/>
    <property type="match status" value="1"/>
</dbReference>
<evidence type="ECO:0000256" key="10">
    <source>
        <dbReference type="RuleBase" id="RU362053"/>
    </source>
</evidence>
<proteinExistence type="inferred from homology"/>
<feature type="domain" description="Radical SAM core" evidence="11">
    <location>
        <begin position="54"/>
        <end position="285"/>
    </location>
</feature>
<keyword evidence="4 10" id="KW-0004">4Fe-4S</keyword>
<dbReference type="CDD" id="cd01335">
    <property type="entry name" value="Radical_SAM"/>
    <property type="match status" value="1"/>
</dbReference>
<dbReference type="InterPro" id="IPR012838">
    <property type="entry name" value="PFL1_activating"/>
</dbReference>
<keyword evidence="6 10" id="KW-0479">Metal-binding</keyword>
<dbReference type="PROSITE" id="PS01087">
    <property type="entry name" value="RADICAL_ACTIVATING"/>
    <property type="match status" value="1"/>
</dbReference>
<dbReference type="InterPro" id="IPR007197">
    <property type="entry name" value="rSAM"/>
</dbReference>
<evidence type="ECO:0000256" key="4">
    <source>
        <dbReference type="ARBA" id="ARBA00022485"/>
    </source>
</evidence>
<keyword evidence="8 10" id="KW-0408">Iron</keyword>
<keyword evidence="7 10" id="KW-0560">Oxidoreductase</keyword>
<evidence type="ECO:0000256" key="5">
    <source>
        <dbReference type="ARBA" id="ARBA00022691"/>
    </source>
</evidence>
<dbReference type="InterPro" id="IPR013785">
    <property type="entry name" value="Aldolase_TIM"/>
</dbReference>
<evidence type="ECO:0000256" key="7">
    <source>
        <dbReference type="ARBA" id="ARBA00023002"/>
    </source>
</evidence>
<evidence type="ECO:0000259" key="11">
    <source>
        <dbReference type="PROSITE" id="PS51918"/>
    </source>
</evidence>
<comment type="subcellular location">
    <subcellularLocation>
        <location evidence="10">Cytoplasm</location>
    </subcellularLocation>
</comment>